<reference evidence="2 3" key="1">
    <citation type="submission" date="2020-01" db="EMBL/GenBank/DDBJ databases">
        <authorList>
            <person name="Gupta K D."/>
        </authorList>
    </citation>
    <scope>NUCLEOTIDE SEQUENCE [LARGE SCALE GENOMIC DNA]</scope>
</reference>
<comment type="caution">
    <text evidence="2">The sequence shown here is derived from an EMBL/GenBank/DDBJ whole genome shotgun (WGS) entry which is preliminary data.</text>
</comment>
<dbReference type="Proteomes" id="UP000467700">
    <property type="component" value="Unassembled WGS sequence"/>
</dbReference>
<keyword evidence="3" id="KW-1185">Reference proteome</keyword>
<proteinExistence type="predicted"/>
<name>A0A8S0WYP6_CYCAE</name>
<evidence type="ECO:0000256" key="1">
    <source>
        <dbReference type="SAM" id="MobiDB-lite"/>
    </source>
</evidence>
<organism evidence="2 3">
    <name type="scientific">Cyclocybe aegerita</name>
    <name type="common">Black poplar mushroom</name>
    <name type="synonym">Agrocybe aegerita</name>
    <dbReference type="NCBI Taxonomy" id="1973307"/>
    <lineage>
        <taxon>Eukaryota</taxon>
        <taxon>Fungi</taxon>
        <taxon>Dikarya</taxon>
        <taxon>Basidiomycota</taxon>
        <taxon>Agaricomycotina</taxon>
        <taxon>Agaricomycetes</taxon>
        <taxon>Agaricomycetidae</taxon>
        <taxon>Agaricales</taxon>
        <taxon>Agaricineae</taxon>
        <taxon>Bolbitiaceae</taxon>
        <taxon>Cyclocybe</taxon>
    </lineage>
</organism>
<dbReference type="OrthoDB" id="3257768at2759"/>
<gene>
    <name evidence="2" type="ORF">AAE3_LOCUS11244</name>
</gene>
<evidence type="ECO:0000313" key="2">
    <source>
        <dbReference type="EMBL" id="CAA7269036.1"/>
    </source>
</evidence>
<feature type="compositionally biased region" description="Acidic residues" evidence="1">
    <location>
        <begin position="115"/>
        <end position="145"/>
    </location>
</feature>
<sequence>MAVAERNIQVEGHQGLTALIDAEIVQKREEMCVEWDNEDFLKLKPNLIILRVSSEAQAKKELATEEEAYLKAGGVLLHETTPLGFLLMGLDLEETQPLSKRPKLPIAYSTNTVNDDNDLDDKEEDSDYDEEESEGNFEDVEEQVD</sequence>
<protein>
    <submittedName>
        <fullName evidence="2">Uncharacterized protein</fullName>
    </submittedName>
</protein>
<feature type="region of interest" description="Disordered" evidence="1">
    <location>
        <begin position="99"/>
        <end position="145"/>
    </location>
</feature>
<accession>A0A8S0WYP6</accession>
<evidence type="ECO:0000313" key="3">
    <source>
        <dbReference type="Proteomes" id="UP000467700"/>
    </source>
</evidence>
<dbReference type="AlphaFoldDB" id="A0A8S0WYP6"/>
<dbReference type="EMBL" id="CACVBS010000073">
    <property type="protein sequence ID" value="CAA7269036.1"/>
    <property type="molecule type" value="Genomic_DNA"/>
</dbReference>